<evidence type="ECO:0000256" key="14">
    <source>
        <dbReference type="ARBA" id="ARBA00023180"/>
    </source>
</evidence>
<dbReference type="PANTHER" id="PTHR12106">
    <property type="entry name" value="SORTILIN RELATED"/>
    <property type="match status" value="1"/>
</dbReference>
<proteinExistence type="inferred from homology"/>
<comment type="caution">
    <text evidence="22">The sequence shown here is derived from an EMBL/GenBank/DDBJ whole genome shotgun (WGS) entry which is preliminary data.</text>
</comment>
<dbReference type="SMART" id="SM00602">
    <property type="entry name" value="VPS10"/>
    <property type="match status" value="2"/>
</dbReference>
<evidence type="ECO:0000256" key="20">
    <source>
        <dbReference type="SAM" id="Phobius"/>
    </source>
</evidence>
<feature type="compositionally biased region" description="Low complexity" evidence="19">
    <location>
        <begin position="1049"/>
        <end position="1066"/>
    </location>
</feature>
<dbReference type="FunFam" id="3.30.60.270:FF:000005">
    <property type="entry name" value="Sortilin"/>
    <property type="match status" value="2"/>
</dbReference>
<evidence type="ECO:0000256" key="8">
    <source>
        <dbReference type="ARBA" id="ARBA00022737"/>
    </source>
</evidence>
<dbReference type="FunFam" id="2.130.10.10:FF:001538">
    <property type="entry name" value="Sortilin"/>
    <property type="match status" value="1"/>
</dbReference>
<dbReference type="Pfam" id="PF15901">
    <property type="entry name" value="Sortilin_C"/>
    <property type="match status" value="2"/>
</dbReference>
<dbReference type="GO" id="GO:0006623">
    <property type="term" value="P:protein targeting to vacuole"/>
    <property type="evidence" value="ECO:0007669"/>
    <property type="project" value="TreeGrafter"/>
</dbReference>
<evidence type="ECO:0000256" key="7">
    <source>
        <dbReference type="ARBA" id="ARBA00022729"/>
    </source>
</evidence>
<dbReference type="FunFam" id="2.10.70.80:FF:000006">
    <property type="entry name" value="Sortilin"/>
    <property type="match status" value="1"/>
</dbReference>
<feature type="transmembrane region" description="Helical" evidence="20">
    <location>
        <begin position="2592"/>
        <end position="2613"/>
    </location>
</feature>
<dbReference type="EMBL" id="NEXV01000540">
    <property type="protein sequence ID" value="PIG81794.1"/>
    <property type="molecule type" value="Genomic_DNA"/>
</dbReference>
<comment type="subcellular location">
    <subcellularLocation>
        <location evidence="1">Golgi apparatus</location>
        <location evidence="1">trans-Golgi network membrane</location>
        <topology evidence="1">Multi-pass membrane protein</topology>
    </subcellularLocation>
    <subcellularLocation>
        <location evidence="2">Prevacuolar compartment membrane</location>
        <topology evidence="2">Multi-pass membrane protein</topology>
    </subcellularLocation>
</comment>
<feature type="compositionally biased region" description="Polar residues" evidence="19">
    <location>
        <begin position="1023"/>
        <end position="1048"/>
    </location>
</feature>
<feature type="region of interest" description="Disordered" evidence="19">
    <location>
        <begin position="997"/>
        <end position="1080"/>
    </location>
</feature>
<dbReference type="SUPFAM" id="SSF110296">
    <property type="entry name" value="Oligoxyloglucan reducing end-specific cellobiohydrolase"/>
    <property type="match status" value="2"/>
</dbReference>
<evidence type="ECO:0000256" key="10">
    <source>
        <dbReference type="ARBA" id="ARBA00022989"/>
    </source>
</evidence>
<dbReference type="STRING" id="656916.A0A2G7FMH9"/>
<sequence>MPDSASVTSTNPTSRSVFPQGPSFTLEDFSSRDFIVKEFIEALSDSAISNRRSTLGPTTGNQLFDPKPLIRTLEHAQRRLGELSGDLEIKENELSAAVRRAEAQHSQNINTLGRKLKQTIESFQQLDTSLNGTGAGPGPTGSELSGSTGNMAVETGRKLEELDRQRRRALDAHFLLECWDSIARQLLRISQRLDQKSWNNSGGKNNGASGHGAAEEGTVEETGLTRLNTREIIEKFSETLEKDLLKQFDDFYRKANFEGMKDCATVLQDFNGGSSVIALFVNQHQFFIDRSQLVTEEVGGDLEAWEQLADPDSEPLKVEPSLQSLIDEVKVVVQEESAIIKRAFPYYEQVLGKFLQRVFQQSIQQRLEMVLEKANSISSLAFLRSLQSSRSYIGALVDDLKAHGLTEHPDTISAQTALILDQQLEDLFVPYFVGSSYIEREKKTLEELYTSLLFKFTTFHARRKKAATTFMASLSKSGTELLSSARDAYISRLESSDFSPTQRRMLLQVAGLRDANDLLRRTEIKLTEEDGLPSISHAKRMLKWLAEGVSRGLELSVSSETPKDMLALLTLLLSIMGEGYIEVCLDAALETATSQELGKTEPDFAYLPAVRSAIGIANLMVMCINTLLIPLATGSITVRREMEKKTNLTTMRIEEKVNTIEQKIIDASLVWINKLLAGQRKNDFRPKEGDNAAWLEKLQTPTCASICTFLSRVHNMTATSLPPSGSNLRQLLTEIAMGTRSLLLEHFKRFAVNGPGGLMVTKDMTQYTDLLKSWDIDEQVKGPGGALDVLLEFFSNVERLRLAHGDRWDGFHYQRRLAKVPRRLPFCTLQGRSYPTSAIKPLNKNRKCHPHKSSFPNTTKKLRKVDSLHLVHLAAQVDSRCFHSLPPKIQQKLFSKEEQDWFYRAQFEARFFDAAGEAPYPLEKARHCSRHQPPEIRFSDGNSIATSRSSTLYFDLSDSDLTSDTDMDNSLCDNFRWFDDNGDLDLRLDEYHAHVAKVSPNSPPRRRPSLRTAPSFNPDVSIRQPTSAVSRQKAQSVHRSSTFPTAPMNTMTRNSSTRPSSSQSQTHMPRSSTSSIDPSAQYYQDPEARLKLRVYLASPQNFDEAVEFGFPAQNNERTMPAERKTKPPMFTGTFLDEEGTSVSDERCDKQMNVARLSYVHNSRSSDSGRPYPRHQSWLLPPRPGNQQHTGSNREMTLKMTLTRPDLRTTVPPPRVDPLKLPLEDSGSHLWGSCEDEQGLMRKMWLSCLLLALLAQRGAAKSSSPKIAPPTKIDHRPSSLFYFEDTDTVLMNTVNGDLLRSVDAGETWSAVEGDDGGMKHHVLLIRQHPYDNKKAYALGPNGRHWVTTDQAKTWVSFNIAERPAIRHYPLVFHGGDSSKVIFQGEECAGRYCIVRSYYTTDDFATVKLLRESTGGCAWAVGHPQFAEDLNLAEEIKDRSFCVVPGLKVPLPHANRLVYSDDYFRGNAEGTETKLQEGRPVSGVISTAAVKKFIVAAAKSKGTEELALYVTVDAKNWHRAEFDGHRIEEDAYTMLESTNYSLQVDVLTSPRSGMGVLFTSNSNGTYFTRNIEHTNRNSEGMVDFEKIAGIQGIVLVNTVQNPEEVESGSAKKKITSRISFDDGRTFQPLKSDGENLHLHSVTALRNIGRVFSSPAPGLVMGIGNAGNHLQEYAECNLYISDDAGVTWRRALKHPHKYEFGDQGAVVIAVRDDGRVDKINYSLDHGKEWASVELQHKIYPTMVTTTPDSTSLKFIVVGSLKEGQDGEHVIYSIDFDGLHERKCEEGDFEKWPARLDEHGKPDCLMGHKQFYMRRRANANCFVDEEFKDPEPIFEACKCTTEDFECEYRRTEDGKGCVLPSPLTPPEGECKKPDDKFMGPSGWRLIPGDACIRDGGENLDKEIERSCKDASSPSTDGKIGVTLQLFEARDYVQYYYLERQSSSSGSDETIIMLSSEHEVYVTHDHGKTWERPLKGEEITRVYLHPYSSDVAFLLTDGKEGFWTEDRGHTFKPFQAPAPPTQDRFLQVMAFHPVHKDRLIWTGAVDCHSGDCHSDAFIKKERGKNWEPLLSYVQKCEFESRETRPNSTNLVYCEQFEKQSKNGRLQLLSSDDFFNDNEVQFVDVINYATMSEFIIVASRQPENPDSLVASTSVDGRTFARAQFPPNVQVPVQTAYTVLESSTHAVFLHVTASSTEGGEYGPIIKSNSNGTSYVLSISAVNRNSLGYVDFEKAQGLEGVAVVNVVSNAAEVSKKVPKKLKTMITHNDGAQWMLLPPPAKDADGKSFGCSVVAGKGTDDCSLHLHGYTERKDERDTFASGSAIGLMMAVGNVGDHLAGGDEADTFITNDGGISWKSVKKGKYMWEYGDSGSVIVIVPESKPTKTIHYSLDEGDTWEEFRFSDVEVRINDISTVPSDTSKNFLLWARVSNSEVQDKFATFNIDFSGVRPRPCLLDENQGDSDDYYIWEPKHPFQENNCLFGHSEQYHRKKPSAQCWNDWRESHVHSIGTNCTCTRADYECDYNYEPQSDGSCALVTGLPKPNAMEICKKDPDTIEYWEPTGYRRIPQTTCQGGLNLDHFVSKPCPNKEEEYKQKHGISGVGLFFAIVTPLAAAGAAGYYAYSRWDGKFGQIRLGESAGTSQSFLSRDSWLVTVPIAIVAGTVAVARALPLLVTSLWRGASGFIRLGRGRGYSRPYASRGSFAARRGDYTSIVDDEDELLGVEDADLDEDDEVDRFLYISMLSVNS</sequence>
<dbReference type="Proteomes" id="UP000231358">
    <property type="component" value="Unassembled WGS sequence"/>
</dbReference>
<dbReference type="Pfam" id="PF07393">
    <property type="entry name" value="Sec10_HB"/>
    <property type="match status" value="1"/>
</dbReference>
<evidence type="ECO:0000256" key="18">
    <source>
        <dbReference type="ARBA" id="ARBA00031902"/>
    </source>
</evidence>
<evidence type="ECO:0000259" key="21">
    <source>
        <dbReference type="SMART" id="SM00602"/>
    </source>
</evidence>
<dbReference type="InterPro" id="IPR050310">
    <property type="entry name" value="VPS10-sortilin"/>
</dbReference>
<dbReference type="CDD" id="cd15482">
    <property type="entry name" value="Sialidase_non-viral"/>
    <property type="match status" value="1"/>
</dbReference>
<keyword evidence="7" id="KW-0732">Signal</keyword>
<keyword evidence="23" id="KW-1185">Reference proteome</keyword>
<protein>
    <recommendedName>
        <fullName evidence="4">Vacuolar protein sorting/targeting protein 10</fullName>
    </recommendedName>
    <alternativeName>
        <fullName evidence="17">Carboxypeptidase Y receptor</fullName>
    </alternativeName>
    <alternativeName>
        <fullName evidence="16 18">Sortilin VPS10</fullName>
    </alternativeName>
</protein>
<keyword evidence="8" id="KW-0677">Repeat</keyword>
<evidence type="ECO:0000256" key="12">
    <source>
        <dbReference type="ARBA" id="ARBA00023136"/>
    </source>
</evidence>
<accession>A0A2G7FMH9</accession>
<keyword evidence="10 20" id="KW-1133">Transmembrane helix</keyword>
<dbReference type="InterPro" id="IPR015943">
    <property type="entry name" value="WD40/YVTN_repeat-like_dom_sf"/>
</dbReference>
<dbReference type="FunFam" id="2.130.10.10:FF:000676">
    <property type="entry name" value="Sortilin"/>
    <property type="match status" value="1"/>
</dbReference>
<evidence type="ECO:0000256" key="9">
    <source>
        <dbReference type="ARBA" id="ARBA00022927"/>
    </source>
</evidence>
<evidence type="ECO:0000256" key="11">
    <source>
        <dbReference type="ARBA" id="ARBA00023034"/>
    </source>
</evidence>
<keyword evidence="13" id="KW-0675">Receptor</keyword>
<dbReference type="FunFam" id="2.10.70.80:FF:000001">
    <property type="entry name" value="Sortilin-related VPS10 domain-containing receptor 1"/>
    <property type="match status" value="1"/>
</dbReference>
<evidence type="ECO:0000256" key="2">
    <source>
        <dbReference type="ARBA" id="ARBA00004488"/>
    </source>
</evidence>
<evidence type="ECO:0000256" key="4">
    <source>
        <dbReference type="ARBA" id="ARBA00015369"/>
    </source>
</evidence>
<feature type="compositionally biased region" description="Polar residues" evidence="19">
    <location>
        <begin position="1"/>
        <end position="17"/>
    </location>
</feature>
<evidence type="ECO:0000256" key="1">
    <source>
        <dbReference type="ARBA" id="ARBA00004166"/>
    </source>
</evidence>
<dbReference type="InterPro" id="IPR031778">
    <property type="entry name" value="Sortilin_N"/>
</dbReference>
<dbReference type="InterPro" id="IPR031777">
    <property type="entry name" value="Sortilin_C"/>
</dbReference>
<dbReference type="Gene3D" id="2.10.70.80">
    <property type="match status" value="2"/>
</dbReference>
<evidence type="ECO:0000256" key="5">
    <source>
        <dbReference type="ARBA" id="ARBA00022448"/>
    </source>
</evidence>
<evidence type="ECO:0000256" key="6">
    <source>
        <dbReference type="ARBA" id="ARBA00022692"/>
    </source>
</evidence>
<comment type="similarity">
    <text evidence="3">Belongs to the VPS10-related sortilin family.</text>
</comment>
<comment type="function">
    <text evidence="15">Functions as a sorting receptor in the Golgi compartment required for the intracellular sorting and delivery of soluble vacuolar proteins, like carboxypeptidase Y (CPY) and proteinase A. Executes multiple rounds of sorting by cycling between the late Golgi and a prevacuolar endosome-like compartment.</text>
</comment>
<feature type="region of interest" description="Disordered" evidence="19">
    <location>
        <begin position="130"/>
        <end position="149"/>
    </location>
</feature>
<dbReference type="PANTHER" id="PTHR12106:SF27">
    <property type="entry name" value="SORTILIN-RELATED RECEPTOR"/>
    <property type="match status" value="1"/>
</dbReference>
<name>A0A2G7FMH9_9EURO</name>
<evidence type="ECO:0000256" key="13">
    <source>
        <dbReference type="ARBA" id="ARBA00023170"/>
    </source>
</evidence>
<feature type="region of interest" description="Disordered" evidence="19">
    <location>
        <begin position="1161"/>
        <end position="1191"/>
    </location>
</feature>
<feature type="domain" description="VPS10" evidence="21">
    <location>
        <begin position="1944"/>
        <end position="2581"/>
    </location>
</feature>
<dbReference type="InterPro" id="IPR048627">
    <property type="entry name" value="Sec10_HB"/>
</dbReference>
<keyword evidence="6 20" id="KW-0812">Transmembrane</keyword>
<dbReference type="Gene3D" id="3.30.60.270">
    <property type="match status" value="2"/>
</dbReference>
<keyword evidence="5" id="KW-0813">Transport</keyword>
<dbReference type="InterPro" id="IPR006581">
    <property type="entry name" value="VPS10"/>
</dbReference>
<dbReference type="GO" id="GO:0006895">
    <property type="term" value="P:Golgi to endosome transport"/>
    <property type="evidence" value="ECO:0007669"/>
    <property type="project" value="TreeGrafter"/>
</dbReference>
<feature type="compositionally biased region" description="Polar residues" evidence="19">
    <location>
        <begin position="1067"/>
        <end position="1080"/>
    </location>
</feature>
<feature type="region of interest" description="Disordered" evidence="19">
    <location>
        <begin position="1"/>
        <end position="22"/>
    </location>
</feature>
<evidence type="ECO:0000256" key="3">
    <source>
        <dbReference type="ARBA" id="ARBA00008251"/>
    </source>
</evidence>
<gene>
    <name evidence="22" type="ORF">AARAC_011082</name>
</gene>
<keyword evidence="9" id="KW-0653">Protein transport</keyword>
<keyword evidence="14" id="KW-0325">Glycoprotein</keyword>
<organism evidence="22 23">
    <name type="scientific">Aspergillus arachidicola</name>
    <dbReference type="NCBI Taxonomy" id="656916"/>
    <lineage>
        <taxon>Eukaryota</taxon>
        <taxon>Fungi</taxon>
        <taxon>Dikarya</taxon>
        <taxon>Ascomycota</taxon>
        <taxon>Pezizomycotina</taxon>
        <taxon>Eurotiomycetes</taxon>
        <taxon>Eurotiomycetidae</taxon>
        <taxon>Eurotiales</taxon>
        <taxon>Aspergillaceae</taxon>
        <taxon>Aspergillus</taxon>
        <taxon>Aspergillus subgen. Circumdati</taxon>
    </lineage>
</organism>
<dbReference type="GO" id="GO:0016020">
    <property type="term" value="C:membrane"/>
    <property type="evidence" value="ECO:0007669"/>
    <property type="project" value="InterPro"/>
</dbReference>
<evidence type="ECO:0000313" key="22">
    <source>
        <dbReference type="EMBL" id="PIG81794.1"/>
    </source>
</evidence>
<dbReference type="GO" id="GO:0005794">
    <property type="term" value="C:Golgi apparatus"/>
    <property type="evidence" value="ECO:0007669"/>
    <property type="project" value="UniProtKB-SubCell"/>
</dbReference>
<feature type="compositionally biased region" description="Low complexity" evidence="19">
    <location>
        <begin position="197"/>
        <end position="222"/>
    </location>
</feature>
<dbReference type="Gene3D" id="2.130.10.10">
    <property type="entry name" value="YVTN repeat-like/Quinoprotein amine dehydrogenase"/>
    <property type="match status" value="3"/>
</dbReference>
<feature type="region of interest" description="Disordered" evidence="19">
    <location>
        <begin position="197"/>
        <end position="223"/>
    </location>
</feature>
<dbReference type="GO" id="GO:0006896">
    <property type="term" value="P:Golgi to vacuole transport"/>
    <property type="evidence" value="ECO:0007669"/>
    <property type="project" value="TreeGrafter"/>
</dbReference>
<evidence type="ECO:0000256" key="15">
    <source>
        <dbReference type="ARBA" id="ARBA00025569"/>
    </source>
</evidence>
<feature type="domain" description="VPS10" evidence="21">
    <location>
        <begin position="1286"/>
        <end position="1911"/>
    </location>
</feature>
<dbReference type="GO" id="GO:0005829">
    <property type="term" value="C:cytosol"/>
    <property type="evidence" value="ECO:0007669"/>
    <property type="project" value="GOC"/>
</dbReference>
<feature type="transmembrane region" description="Helical" evidence="20">
    <location>
        <begin position="2641"/>
        <end position="2660"/>
    </location>
</feature>
<evidence type="ECO:0000256" key="16">
    <source>
        <dbReference type="ARBA" id="ARBA00031250"/>
    </source>
</evidence>
<reference evidence="22 23" key="1">
    <citation type="submission" date="2017-05" db="EMBL/GenBank/DDBJ databases">
        <title>Genome sequence for an aflatoxigenic pathogen of Argentinian peanut, Aspergillus arachidicola.</title>
        <authorList>
            <person name="Moore G."/>
            <person name="Beltz S.B."/>
            <person name="Mack B.M."/>
        </authorList>
    </citation>
    <scope>NUCLEOTIDE SEQUENCE [LARGE SCALE GENOMIC DNA]</scope>
    <source>
        <strain evidence="22 23">CBS 117610</strain>
    </source>
</reference>
<keyword evidence="11" id="KW-0333">Golgi apparatus</keyword>
<evidence type="ECO:0000256" key="19">
    <source>
        <dbReference type="SAM" id="MobiDB-lite"/>
    </source>
</evidence>
<dbReference type="Pfam" id="PF15902">
    <property type="entry name" value="Sortilin-Vps10"/>
    <property type="match status" value="2"/>
</dbReference>
<evidence type="ECO:0000313" key="23">
    <source>
        <dbReference type="Proteomes" id="UP000231358"/>
    </source>
</evidence>
<evidence type="ECO:0000256" key="17">
    <source>
        <dbReference type="ARBA" id="ARBA00031354"/>
    </source>
</evidence>
<keyword evidence="12 20" id="KW-0472">Membrane</keyword>